<evidence type="ECO:0000313" key="2">
    <source>
        <dbReference type="EMBL" id="QRD91342.1"/>
    </source>
</evidence>
<dbReference type="InterPro" id="IPR022198">
    <property type="entry name" value="DUF3723"/>
</dbReference>
<gene>
    <name evidence="2" type="ORF">F9C07_5386</name>
</gene>
<dbReference type="EMBL" id="CP044617">
    <property type="protein sequence ID" value="QRD91342.1"/>
    <property type="molecule type" value="Genomic_DNA"/>
</dbReference>
<proteinExistence type="predicted"/>
<feature type="compositionally biased region" description="Polar residues" evidence="1">
    <location>
        <begin position="758"/>
        <end position="778"/>
    </location>
</feature>
<dbReference type="VEuPathDB" id="FungiDB:AFLA_007627"/>
<organism evidence="2 3">
    <name type="scientific">Aspergillus flavus (strain ATCC 200026 / FGSC A1120 / IAM 13836 / NRRL 3357 / JCM 12722 / SRRC 167)</name>
    <dbReference type="NCBI Taxonomy" id="332952"/>
    <lineage>
        <taxon>Eukaryota</taxon>
        <taxon>Fungi</taxon>
        <taxon>Dikarya</taxon>
        <taxon>Ascomycota</taxon>
        <taxon>Pezizomycotina</taxon>
        <taxon>Eurotiomycetes</taxon>
        <taxon>Eurotiomycetidae</taxon>
        <taxon>Eurotiales</taxon>
        <taxon>Aspergillaceae</taxon>
        <taxon>Aspergillus</taxon>
        <taxon>Aspergillus subgen. Circumdati</taxon>
    </lineage>
</organism>
<protein>
    <submittedName>
        <fullName evidence="2">Uncharacterized protein</fullName>
    </submittedName>
</protein>
<accession>B8NC84</accession>
<dbReference type="OMA" id="SFFVRRC"/>
<feature type="compositionally biased region" description="Polar residues" evidence="1">
    <location>
        <begin position="825"/>
        <end position="859"/>
    </location>
</feature>
<dbReference type="Pfam" id="PF12520">
    <property type="entry name" value="DUF3723"/>
    <property type="match status" value="1"/>
</dbReference>
<name>A0A7G5JPI6_ASPFN</name>
<dbReference type="Proteomes" id="UP000596276">
    <property type="component" value="Chromosome 7"/>
</dbReference>
<evidence type="ECO:0000256" key="1">
    <source>
        <dbReference type="SAM" id="MobiDB-lite"/>
    </source>
</evidence>
<reference evidence="3" key="1">
    <citation type="journal article" date="2021" name="G3 (Bethesda)">
        <title>Chromosome assembled and annotated genome sequence of Aspergillus flavus NRRL 3357.</title>
        <authorList>
            <person name="Skerker J.M."/>
            <person name="Pianalto K.M."/>
            <person name="Mondo S.J."/>
            <person name="Yang K."/>
            <person name="Arkin A.P."/>
            <person name="Keller N.P."/>
            <person name="Grigoriev I.V."/>
            <person name="Louise Glass N.L."/>
        </authorList>
    </citation>
    <scope>NUCLEOTIDE SEQUENCE [LARGE SCALE GENOMIC DNA]</scope>
    <source>
        <strain evidence="3">ATCC 200026 / FGSC A1120 / IAM 13836 / NRRL 3357 / JCM 12722 / SRRC 167</strain>
    </source>
</reference>
<dbReference type="AlphaFoldDB" id="A0A7G5JPI6"/>
<dbReference type="OrthoDB" id="4227485at2759"/>
<accession>A0A7G5JPI6</accession>
<feature type="region of interest" description="Disordered" evidence="1">
    <location>
        <begin position="571"/>
        <end position="862"/>
    </location>
</feature>
<evidence type="ECO:0000313" key="3">
    <source>
        <dbReference type="Proteomes" id="UP000596276"/>
    </source>
</evidence>
<feature type="compositionally biased region" description="Basic and acidic residues" evidence="1">
    <location>
        <begin position="796"/>
        <end position="816"/>
    </location>
</feature>
<keyword evidence="3" id="KW-1185">Reference proteome</keyword>
<dbReference type="VEuPathDB" id="FungiDB:F9C07_5386"/>
<sequence>MQRSLFTEEEVRLATERRLKYLGTAKVPINHIQFDPPLPRDLDPKNLNRLREIFRKNRCRRLDIDNHVPAIVSHHDLSLALQRANVPQGSLLTNDPRHFPLLGFIPGHLRALHGRHRVQAGAEMLPPADRWWTVDLYSDDLGEGLKTSLVEEYANQKKPTDGEIYRKIRQYELEDNETFRQRWFVRLSPSNQDRLDQLDNRRNRRLRRAFDRLLAIPGLWLHGMRISMLHRLIATGCVEEILTYLDHIGDFWSSLVASGPSALKKIDADTVDALQLLAPGKCRSDAQKARGLVLGGQVFAGFDDEERRLIWNHMQEFDGLIPSLYTFFEDFKYLESCSRCVKRLIGPSTNSVWKSMSSIFIPSEGGEGVIQTSESTFRSERASDAERLDKGYLQVWLYAMRHYPLMPPDPKNDDDLLAKPERGKADDRVIYDMAELARRLGFDSPEIRALTGGSPDHQIARAALLQARKPGRFRYDPQQFDALVQRVVECFAAAVPEEAGQVCELLADSSVSARARCGMPRMRTHKQDSPLLFFDRLHADVEVADTITTFFVRRCVYFAFFGKPARLGSVDDHTGHSPADDPPGSPLFVGEMRPSNNHEPGAPLVSRPHGRDELLDSSLRIGADGEREAQQRRMGSIQARRLQPQHASVDQEPMELDRIGTEDPDESMSDPEPLTWERPGSPAVAPQVEPVPPSSTLVPLESLEHGTAVSVSEDGEHTPPAPGQPESNMPHQPVLDDIDTSSQHTRISLEAIPHTRDSTQSTPAADAGQGSSVMTQPTLEAYLDQLQRAQEEQEELEKRLERERLEEELHLSREEAPVSEPVPRQGQTPIMGTGIESTDAAQGQAPASSPGQGDSNIRSHSPPANIIMQVGETPPYVGITFWSYERDDWRLSDNLQVDPSDPSPVERVARKYTWKDYSLYDKNMQSLSPAQCYRAATIDGNNAIFIISKHEEEKLAAEGRFVNDKKILSLVSRVLEPEPASPVKRLRFRSVSPEEL</sequence>